<feature type="region of interest" description="Disordered" evidence="1">
    <location>
        <begin position="1"/>
        <end position="72"/>
    </location>
</feature>
<dbReference type="InterPro" id="IPR000477">
    <property type="entry name" value="RT_dom"/>
</dbReference>
<accession>A0A8B6HM64</accession>
<feature type="compositionally biased region" description="Low complexity" evidence="1">
    <location>
        <begin position="29"/>
        <end position="48"/>
    </location>
</feature>
<organism evidence="3 4">
    <name type="scientific">Mytilus galloprovincialis</name>
    <name type="common">Mediterranean mussel</name>
    <dbReference type="NCBI Taxonomy" id="29158"/>
    <lineage>
        <taxon>Eukaryota</taxon>
        <taxon>Metazoa</taxon>
        <taxon>Spiralia</taxon>
        <taxon>Lophotrochozoa</taxon>
        <taxon>Mollusca</taxon>
        <taxon>Bivalvia</taxon>
        <taxon>Autobranchia</taxon>
        <taxon>Pteriomorphia</taxon>
        <taxon>Mytilida</taxon>
        <taxon>Mytiloidea</taxon>
        <taxon>Mytilidae</taxon>
        <taxon>Mytilinae</taxon>
        <taxon>Mytilus</taxon>
    </lineage>
</organism>
<evidence type="ECO:0000313" key="3">
    <source>
        <dbReference type="EMBL" id="VDI82240.1"/>
    </source>
</evidence>
<name>A0A8B6HM64_MYTGA</name>
<feature type="domain" description="Reverse transcriptase" evidence="2">
    <location>
        <begin position="330"/>
        <end position="421"/>
    </location>
</feature>
<comment type="caution">
    <text evidence="3">The sequence shown here is derived from an EMBL/GenBank/DDBJ whole genome shotgun (WGS) entry which is preliminary data.</text>
</comment>
<evidence type="ECO:0000256" key="1">
    <source>
        <dbReference type="SAM" id="MobiDB-lite"/>
    </source>
</evidence>
<feature type="compositionally biased region" description="Basic residues" evidence="1">
    <location>
        <begin position="16"/>
        <end position="26"/>
    </location>
</feature>
<dbReference type="PANTHER" id="PTHR33050">
    <property type="entry name" value="REVERSE TRANSCRIPTASE DOMAIN-CONTAINING PROTEIN"/>
    <property type="match status" value="1"/>
</dbReference>
<dbReference type="InterPro" id="IPR052055">
    <property type="entry name" value="Hepadnavirus_pol/RT"/>
</dbReference>
<dbReference type="Gene3D" id="3.10.10.10">
    <property type="entry name" value="HIV Type 1 Reverse Transcriptase, subunit A, domain 1"/>
    <property type="match status" value="1"/>
</dbReference>
<dbReference type="PANTHER" id="PTHR33050:SF7">
    <property type="entry name" value="RIBONUCLEASE H"/>
    <property type="match status" value="1"/>
</dbReference>
<dbReference type="InterPro" id="IPR043502">
    <property type="entry name" value="DNA/RNA_pol_sf"/>
</dbReference>
<dbReference type="AlphaFoldDB" id="A0A8B6HM64"/>
<dbReference type="OrthoDB" id="7698392at2759"/>
<feature type="compositionally biased region" description="Acidic residues" evidence="1">
    <location>
        <begin position="49"/>
        <end position="58"/>
    </location>
</feature>
<dbReference type="PROSITE" id="PS50878">
    <property type="entry name" value="RT_POL"/>
    <property type="match status" value="1"/>
</dbReference>
<protein>
    <recommendedName>
        <fullName evidence="2">Reverse transcriptase domain-containing protein</fullName>
    </recommendedName>
</protein>
<sequence length="421" mass="48154">MTKNPKRKRDDFVPSRKGKIKHRKVVNHSSSSSENTSSSESSSSNSESESSEDNEAFDPEPSLSKDKKEKVPSHVTKYIEKYALKGISKKTRQDMSLNWPIPSSKGLKALETDRFFKKNYFQGRKWNARLERSKINTQLRILDVMGPLSRLWSEAHRIKKDNQAGAHKQPAVCGRQTSSPSTSFREETLAGKPVTEQTGEQLWSAPESAPEPDPEPNPDSTSEQPSVQETCKPIERVGQEQTFSHIQNYFQLPMNCIINQNSIPVGGRVSLFLQNWNSITKDPWVLQCVKGIKLDFLATPFQNQIPNQAFFNQENQDLINKEITGLLNKKAITQSFLTKDSFISNIFLVPKKGGGQRPVINLKGLNVFLRYEHFKMEGIHLLKDLLLKNDWMVKIDLTDAYLTLQIAKEHRKYLRFFCREK</sequence>
<reference evidence="3" key="1">
    <citation type="submission" date="2018-11" db="EMBL/GenBank/DDBJ databases">
        <authorList>
            <person name="Alioto T."/>
            <person name="Alioto T."/>
        </authorList>
    </citation>
    <scope>NUCLEOTIDE SEQUENCE</scope>
</reference>
<evidence type="ECO:0000313" key="4">
    <source>
        <dbReference type="Proteomes" id="UP000596742"/>
    </source>
</evidence>
<keyword evidence="4" id="KW-1185">Reference proteome</keyword>
<feature type="compositionally biased region" description="Basic and acidic residues" evidence="1">
    <location>
        <begin position="63"/>
        <end position="72"/>
    </location>
</feature>
<dbReference type="EMBL" id="UYJE01010332">
    <property type="protein sequence ID" value="VDI82240.1"/>
    <property type="molecule type" value="Genomic_DNA"/>
</dbReference>
<dbReference type="Proteomes" id="UP000596742">
    <property type="component" value="Unassembled WGS sequence"/>
</dbReference>
<feature type="region of interest" description="Disordered" evidence="1">
    <location>
        <begin position="161"/>
        <end position="229"/>
    </location>
</feature>
<evidence type="ECO:0000259" key="2">
    <source>
        <dbReference type="PROSITE" id="PS50878"/>
    </source>
</evidence>
<gene>
    <name evidence="3" type="ORF">MGAL_10B081935</name>
</gene>
<proteinExistence type="predicted"/>
<dbReference type="SUPFAM" id="SSF56672">
    <property type="entry name" value="DNA/RNA polymerases"/>
    <property type="match status" value="1"/>
</dbReference>